<keyword evidence="4" id="KW-1185">Reference proteome</keyword>
<evidence type="ECO:0000256" key="1">
    <source>
        <dbReference type="SAM" id="MobiDB-lite"/>
    </source>
</evidence>
<feature type="region of interest" description="Disordered" evidence="1">
    <location>
        <begin position="105"/>
        <end position="280"/>
    </location>
</feature>
<organism evidence="3 4">
    <name type="scientific">Chironomus riparius</name>
    <dbReference type="NCBI Taxonomy" id="315576"/>
    <lineage>
        <taxon>Eukaryota</taxon>
        <taxon>Metazoa</taxon>
        <taxon>Ecdysozoa</taxon>
        <taxon>Arthropoda</taxon>
        <taxon>Hexapoda</taxon>
        <taxon>Insecta</taxon>
        <taxon>Pterygota</taxon>
        <taxon>Neoptera</taxon>
        <taxon>Endopterygota</taxon>
        <taxon>Diptera</taxon>
        <taxon>Nematocera</taxon>
        <taxon>Chironomoidea</taxon>
        <taxon>Chironomidae</taxon>
        <taxon>Chironominae</taxon>
        <taxon>Chironomus</taxon>
    </lineage>
</organism>
<dbReference type="OrthoDB" id="10680297at2759"/>
<feature type="region of interest" description="Disordered" evidence="1">
    <location>
        <begin position="358"/>
        <end position="384"/>
    </location>
</feature>
<proteinExistence type="predicted"/>
<reference evidence="3" key="2">
    <citation type="submission" date="2022-10" db="EMBL/GenBank/DDBJ databases">
        <authorList>
            <consortium name="ENA_rothamsted_submissions"/>
            <consortium name="culmorum"/>
            <person name="King R."/>
        </authorList>
    </citation>
    <scope>NUCLEOTIDE SEQUENCE</scope>
</reference>
<feature type="compositionally biased region" description="Low complexity" evidence="1">
    <location>
        <begin position="227"/>
        <end position="280"/>
    </location>
</feature>
<protein>
    <submittedName>
        <fullName evidence="3">Uncharacterized protein</fullName>
    </submittedName>
</protein>
<name>A0A9N9S1L7_9DIPT</name>
<sequence length="384" mass="41069">MKYLVILLISVIYLVNADNGDYVPRSVYFIDENGNPSVPQPINSGLLNRVRRQVQPGFGGFAFPQPVFNFPQFQPGQGQGQGSFVQSSQTLSSRFGEDEPVITGQTQTFHTSGGKFQSTSTVLRPDGSVQTNKQTGKVKRQTSQVQSQGDEDGSNQLQSQSNDRPTGAQFQSQNQHGMSQTQSQGAGPLPQQPQPADRQNIPQQPQPADRQNLPEQPQPADRAQNLGPQGQQGHPQAQQGHPQGQQGHQQGGQPNYQQGAQPNYPQGGQPGFQPGFGAFPFGFGGFAPGFGFPQQGFGFPQGGFGFPGGFPQQGFGGVPQPQPGFVGGQNLDNRFGEDEVPTGVVGVGQTITSQNGQYHATSSILKPDGQVITTQQSGKFPKKN</sequence>
<gene>
    <name evidence="3" type="ORF">CHIRRI_LOCUS10529</name>
</gene>
<dbReference type="AlphaFoldDB" id="A0A9N9S1L7"/>
<dbReference type="Proteomes" id="UP001153620">
    <property type="component" value="Chromosome 3"/>
</dbReference>
<feature type="compositionally biased region" description="Polar residues" evidence="1">
    <location>
        <begin position="105"/>
        <end position="183"/>
    </location>
</feature>
<evidence type="ECO:0000313" key="3">
    <source>
        <dbReference type="EMBL" id="CAG9807683.1"/>
    </source>
</evidence>
<keyword evidence="2" id="KW-0732">Signal</keyword>
<evidence type="ECO:0000256" key="2">
    <source>
        <dbReference type="SAM" id="SignalP"/>
    </source>
</evidence>
<feature type="signal peptide" evidence="2">
    <location>
        <begin position="1"/>
        <end position="17"/>
    </location>
</feature>
<dbReference type="EMBL" id="OU895879">
    <property type="protein sequence ID" value="CAG9807683.1"/>
    <property type="molecule type" value="Genomic_DNA"/>
</dbReference>
<feature type="chain" id="PRO_5040379594" evidence="2">
    <location>
        <begin position="18"/>
        <end position="384"/>
    </location>
</feature>
<accession>A0A9N9S1L7</accession>
<evidence type="ECO:0000313" key="4">
    <source>
        <dbReference type="Proteomes" id="UP001153620"/>
    </source>
</evidence>
<reference evidence="3" key="1">
    <citation type="submission" date="2022-01" db="EMBL/GenBank/DDBJ databases">
        <authorList>
            <person name="King R."/>
        </authorList>
    </citation>
    <scope>NUCLEOTIDE SEQUENCE</scope>
</reference>